<dbReference type="PANTHER" id="PTHR30411">
    <property type="entry name" value="CYTOPLASMIC PROTEIN"/>
    <property type="match status" value="1"/>
</dbReference>
<evidence type="ECO:0000256" key="1">
    <source>
        <dbReference type="SAM" id="MobiDB-lite"/>
    </source>
</evidence>
<feature type="domain" description="YbaK/aminoacyl-tRNA synthetase-associated" evidence="2">
    <location>
        <begin position="47"/>
        <end position="164"/>
    </location>
</feature>
<evidence type="ECO:0000259" key="2">
    <source>
        <dbReference type="Pfam" id="PF04073"/>
    </source>
</evidence>
<accession>A0ABP6ST19</accession>
<comment type="caution">
    <text evidence="3">The sequence shown here is derived from an EMBL/GenBank/DDBJ whole genome shotgun (WGS) entry which is preliminary data.</text>
</comment>
<organism evidence="3 4">
    <name type="scientific">Cryptosporangium minutisporangium</name>
    <dbReference type="NCBI Taxonomy" id="113569"/>
    <lineage>
        <taxon>Bacteria</taxon>
        <taxon>Bacillati</taxon>
        <taxon>Actinomycetota</taxon>
        <taxon>Actinomycetes</taxon>
        <taxon>Cryptosporangiales</taxon>
        <taxon>Cryptosporangiaceae</taxon>
        <taxon>Cryptosporangium</taxon>
    </lineage>
</organism>
<dbReference type="InterPro" id="IPR036754">
    <property type="entry name" value="YbaK/aa-tRNA-synt-asso_dom_sf"/>
</dbReference>
<dbReference type="SUPFAM" id="SSF55826">
    <property type="entry name" value="YbaK/ProRS associated domain"/>
    <property type="match status" value="1"/>
</dbReference>
<dbReference type="InterPro" id="IPR007214">
    <property type="entry name" value="YbaK/aa-tRNA-synth-assoc-dom"/>
</dbReference>
<evidence type="ECO:0000313" key="4">
    <source>
        <dbReference type="Proteomes" id="UP001501676"/>
    </source>
</evidence>
<keyword evidence="4" id="KW-1185">Reference proteome</keyword>
<reference evidence="4" key="1">
    <citation type="journal article" date="2019" name="Int. J. Syst. Evol. Microbiol.">
        <title>The Global Catalogue of Microorganisms (GCM) 10K type strain sequencing project: providing services to taxonomists for standard genome sequencing and annotation.</title>
        <authorList>
            <consortium name="The Broad Institute Genomics Platform"/>
            <consortium name="The Broad Institute Genome Sequencing Center for Infectious Disease"/>
            <person name="Wu L."/>
            <person name="Ma J."/>
        </authorList>
    </citation>
    <scope>NUCLEOTIDE SEQUENCE [LARGE SCALE GENOMIC DNA]</scope>
    <source>
        <strain evidence="4">JCM 9458</strain>
    </source>
</reference>
<dbReference type="Proteomes" id="UP001501676">
    <property type="component" value="Unassembled WGS sequence"/>
</dbReference>
<proteinExistence type="predicted"/>
<gene>
    <name evidence="3" type="ORF">GCM10020369_13520</name>
</gene>
<protein>
    <submittedName>
        <fullName evidence="3">YbaK/EbsC family protein</fullName>
    </submittedName>
</protein>
<dbReference type="Gene3D" id="3.90.960.10">
    <property type="entry name" value="YbaK/aminoacyl-tRNA synthetase-associated domain"/>
    <property type="match status" value="1"/>
</dbReference>
<dbReference type="Pfam" id="PF04073">
    <property type="entry name" value="tRNA_edit"/>
    <property type="match status" value="1"/>
</dbReference>
<dbReference type="CDD" id="cd04333">
    <property type="entry name" value="ProX_deacylase"/>
    <property type="match status" value="1"/>
</dbReference>
<evidence type="ECO:0000313" key="3">
    <source>
        <dbReference type="EMBL" id="GAA3384308.1"/>
    </source>
</evidence>
<feature type="compositionally biased region" description="Polar residues" evidence="1">
    <location>
        <begin position="1"/>
        <end position="10"/>
    </location>
</feature>
<feature type="region of interest" description="Disordered" evidence="1">
    <location>
        <begin position="1"/>
        <end position="23"/>
    </location>
</feature>
<sequence length="174" mass="17717">MSAMSSTPAASDTPPGSDPTLHPNVATVNAILEAFGSQNRVRLLPDAARTAAQAAEALGVTVGQIANSLVFDADGEPLLVLASGAHRVDTTMVAALVEVSSVRRATPEFVRDVTGQAIGGVAPVGHPARLRTLVDVALAAYDTVWAAGGIPHAVFPTTYDELLRITGGVAAEVA</sequence>
<dbReference type="PANTHER" id="PTHR30411:SF1">
    <property type="entry name" value="CYTOPLASMIC PROTEIN"/>
    <property type="match status" value="1"/>
</dbReference>
<name>A0ABP6ST19_9ACTN</name>
<dbReference type="EMBL" id="BAAAYN010000007">
    <property type="protein sequence ID" value="GAA3384308.1"/>
    <property type="molecule type" value="Genomic_DNA"/>
</dbReference>